<sequence>MMSITSGGGGGGGSGGFVRQLVGSSVQVLVSKGTGTVQQLIGQKSSMPSMSGKGHNDILSTAVSQLKELKSSTTDGAKPLPSLRLKYHPFYCDKEITTYSQYQEISRLFDISLNQSLYRVKQILFDISLEEAGEIKEEESKREELYQLLLSLSRNFIDCDLHMFTGYLLNLSK</sequence>
<dbReference type="InParanoid" id="A0A1X7SF03"/>
<dbReference type="OrthoDB" id="19988at2759"/>
<protein>
    <submittedName>
        <fullName evidence="1">Uncharacterized protein</fullName>
    </submittedName>
</protein>
<accession>A0A1X7SF03</accession>
<proteinExistence type="predicted"/>
<organism evidence="1">
    <name type="scientific">Amphimedon queenslandica</name>
    <name type="common">Sponge</name>
    <dbReference type="NCBI Taxonomy" id="400682"/>
    <lineage>
        <taxon>Eukaryota</taxon>
        <taxon>Metazoa</taxon>
        <taxon>Porifera</taxon>
        <taxon>Demospongiae</taxon>
        <taxon>Heteroscleromorpha</taxon>
        <taxon>Haplosclerida</taxon>
        <taxon>Niphatidae</taxon>
        <taxon>Amphimedon</taxon>
    </lineage>
</organism>
<dbReference type="AlphaFoldDB" id="A0A1X7SF03"/>
<evidence type="ECO:0000313" key="1">
    <source>
        <dbReference type="EnsemblMetazoa" id="Aqu2.1.00653_001"/>
    </source>
</evidence>
<name>A0A1X7SF03_AMPQE</name>
<dbReference type="EnsemblMetazoa" id="Aqu2.1.00653_001">
    <property type="protein sequence ID" value="Aqu2.1.00653_001"/>
    <property type="gene ID" value="Aqu2.1.00653"/>
</dbReference>
<reference evidence="1" key="1">
    <citation type="submission" date="2017-05" db="UniProtKB">
        <authorList>
            <consortium name="EnsemblMetazoa"/>
        </authorList>
    </citation>
    <scope>IDENTIFICATION</scope>
</reference>